<accession>A0ACC1N3W6</accession>
<dbReference type="Proteomes" id="UP001143910">
    <property type="component" value="Unassembled WGS sequence"/>
</dbReference>
<evidence type="ECO:0000313" key="1">
    <source>
        <dbReference type="EMBL" id="KAJ2973609.1"/>
    </source>
</evidence>
<dbReference type="EMBL" id="JANJQO010000948">
    <property type="protein sequence ID" value="KAJ2973609.1"/>
    <property type="molecule type" value="Genomic_DNA"/>
</dbReference>
<keyword evidence="2" id="KW-1185">Reference proteome</keyword>
<protein>
    <submittedName>
        <fullName evidence="1">Uncharacterized protein</fullName>
    </submittedName>
</protein>
<name>A0ACC1N3W6_9HYPO</name>
<evidence type="ECO:0000313" key="2">
    <source>
        <dbReference type="Proteomes" id="UP001143910"/>
    </source>
</evidence>
<gene>
    <name evidence="1" type="ORF">NQ176_g6508</name>
</gene>
<organism evidence="1 2">
    <name type="scientific">Zarea fungicola</name>
    <dbReference type="NCBI Taxonomy" id="93591"/>
    <lineage>
        <taxon>Eukaryota</taxon>
        <taxon>Fungi</taxon>
        <taxon>Dikarya</taxon>
        <taxon>Ascomycota</taxon>
        <taxon>Pezizomycotina</taxon>
        <taxon>Sordariomycetes</taxon>
        <taxon>Hypocreomycetidae</taxon>
        <taxon>Hypocreales</taxon>
        <taxon>Cordycipitaceae</taxon>
        <taxon>Zarea</taxon>
    </lineage>
</organism>
<comment type="caution">
    <text evidence="1">The sequence shown here is derived from an EMBL/GenBank/DDBJ whole genome shotgun (WGS) entry which is preliminary data.</text>
</comment>
<sequence length="389" mass="43627">MAQERTQAPQACLACRQRKGRCDKLLPNCSFCLSKSLHCNYSHVGTVIATNKHDLSFPVAFFLNHDAFHWRPKDFPPLGLHLPPYVASELGDAAAITSISQLYFDTVHLWMPIVSKRRFFEHVQQGLNETRADFALLCLSMKLITTIPSTDSPDEHNPSYLSAKLLLHEVTMSRSLTVVTLQAIVILALYEIGHAIYPAAQVSVSLCAQYGLMLGLDWESLRQRSDLPWIELEEQRRVWWAIVILDRYCSLGWSGRRPITTGPRGEELLPCDDVAWDYGIVSSNETITTSAPGRISMSRFALLAQAALLLDKVLIHLRDDSMSKEYRDREATHLTNALKALMTFTMQETTRRRIGPCGRTALCYRGPKVVPDGHSQPTATCEGGHAYDG</sequence>
<reference evidence="1" key="1">
    <citation type="submission" date="2022-08" db="EMBL/GenBank/DDBJ databases">
        <title>Genome Sequence of Lecanicillium fungicola.</title>
        <authorList>
            <person name="Buettner E."/>
        </authorList>
    </citation>
    <scope>NUCLEOTIDE SEQUENCE</scope>
    <source>
        <strain evidence="1">Babe33</strain>
    </source>
</reference>
<proteinExistence type="predicted"/>